<dbReference type="SUPFAM" id="SSF56801">
    <property type="entry name" value="Acetyl-CoA synthetase-like"/>
    <property type="match status" value="1"/>
</dbReference>
<sequence length="862" mass="93018">MTVKRMSEREYILAVLAKALNVSVPSLDISKSFTELGGHSLSAVEVQHGCKNGKLANSPSVLSLLVSPSIEALLPDDETEIRCLKPLQEVAPVKLTAKDPLQSSDGIQAHAVSEIDNGCVVPALEEPVVQNVKLGTIQHCSAIEAPATDMQAGLIRGCRSTINYYETWTLVDVVLIQHAWKKVIAVEPIFRTEFFENDSGELMMRLEDQHGSQIEWDETFTFDQQSYQAAIDKVLAQTQNGPAFHFHTIVFAAKDTGRSEATIVLSVHHALLDGCSMDLLVEKVRRAASGGPLAGPGTSFLNAATEVKKLHQHYGADAEEFWRGRRMSHPNATPSMGLAPPSMADNTPGKGEVSMSFSHLQGTLEAQCRSLGVTVAAFFHAAWALVQAAYSDSDDVVLGTILSGRNLPVTGIGSVVGPLVNSLPLHVSIARDMETAEFVQQVFVDLAEMSGFQWSTPAHGFEREFEAALSVSCGLKCPSNAKLQPLQPPTYVFESSIPLSIALDQASLSMRLVYHTQRYDRQMAEGLADSFVSALTGLASSSTGTVQQCLSNVMTVPMQGHLRVLGNCLSGATTRAAHETQDLVDVFDEAVKQNGAKTALDVGEGCIWTYSDVNEQSRQLAAELARMGLQPGDVVCVHADGSASWVLGLLATLRAGGVFCSLDASLPHALRSAMFRTSGSRVCVVGQEWQRKFLPEDDVPCLVVETALQKRAGDITSEPSRLSHPETTRICRAREPAYLCFTSGSTGTPKGVLCTHQALVAFQKDEAVRLGARTGVRIAQFMSPGFDGSIHEIFSALSYGATLVLRRNVDPFEVLSRVDSAIMTPSVARTISPQEFPNLQRVSPLRLSVVLGANENAGLPRW</sequence>
<dbReference type="GO" id="GO:0044550">
    <property type="term" value="P:secondary metabolite biosynthetic process"/>
    <property type="evidence" value="ECO:0007669"/>
    <property type="project" value="TreeGrafter"/>
</dbReference>
<keyword evidence="2" id="KW-0597">Phosphoprotein</keyword>
<dbReference type="InterPro" id="IPR020845">
    <property type="entry name" value="AMP-binding_CS"/>
</dbReference>
<dbReference type="RefSeq" id="XP_023630422.1">
    <property type="nucleotide sequence ID" value="XM_023774654.1"/>
</dbReference>
<proteinExistence type="inferred from homology"/>
<evidence type="ECO:0000313" key="7">
    <source>
        <dbReference type="Proteomes" id="UP000225277"/>
    </source>
</evidence>
<name>A0A2D3VP81_9PEZI</name>
<reference evidence="6 7" key="1">
    <citation type="submission" date="2016-03" db="EMBL/GenBank/DDBJ databases">
        <authorList>
            <person name="Ploux O."/>
        </authorList>
    </citation>
    <scope>NUCLEOTIDE SEQUENCE [LARGE SCALE GENOMIC DNA]</scope>
    <source>
        <strain evidence="6 7">URUG2</strain>
    </source>
</reference>
<dbReference type="PROSITE" id="PS50075">
    <property type="entry name" value="CARRIER"/>
    <property type="match status" value="1"/>
</dbReference>
<dbReference type="GO" id="GO:0043041">
    <property type="term" value="P:amino acid activation for nonribosomal peptide biosynthetic process"/>
    <property type="evidence" value="ECO:0007669"/>
    <property type="project" value="TreeGrafter"/>
</dbReference>
<evidence type="ECO:0000313" key="6">
    <source>
        <dbReference type="EMBL" id="CZT23698.1"/>
    </source>
</evidence>
<dbReference type="Gene3D" id="3.30.559.30">
    <property type="entry name" value="Nonribosomal peptide synthetase, condensation domain"/>
    <property type="match status" value="1"/>
</dbReference>
<dbReference type="OrthoDB" id="3689213at2759"/>
<keyword evidence="3" id="KW-0436">Ligase</keyword>
<comment type="similarity">
    <text evidence="4">Belongs to the NRP synthetase family.</text>
</comment>
<evidence type="ECO:0000256" key="3">
    <source>
        <dbReference type="ARBA" id="ARBA00022598"/>
    </source>
</evidence>
<dbReference type="InterPro" id="IPR001242">
    <property type="entry name" value="Condensation_dom"/>
</dbReference>
<dbReference type="GO" id="GO:0005737">
    <property type="term" value="C:cytoplasm"/>
    <property type="evidence" value="ECO:0007669"/>
    <property type="project" value="TreeGrafter"/>
</dbReference>
<dbReference type="Gene3D" id="3.40.50.12780">
    <property type="entry name" value="N-terminal domain of ligase-like"/>
    <property type="match status" value="1"/>
</dbReference>
<evidence type="ECO:0000259" key="5">
    <source>
        <dbReference type="PROSITE" id="PS50075"/>
    </source>
</evidence>
<dbReference type="SUPFAM" id="SSF47336">
    <property type="entry name" value="ACP-like"/>
    <property type="match status" value="1"/>
</dbReference>
<dbReference type="InterPro" id="IPR042099">
    <property type="entry name" value="ANL_N_sf"/>
</dbReference>
<dbReference type="EMBL" id="FJUY01000017">
    <property type="protein sequence ID" value="CZT23698.1"/>
    <property type="molecule type" value="Genomic_DNA"/>
</dbReference>
<evidence type="ECO:0000256" key="2">
    <source>
        <dbReference type="ARBA" id="ARBA00022553"/>
    </source>
</evidence>
<gene>
    <name evidence="6" type="ORF">RCC_09412</name>
</gene>
<dbReference type="InterPro" id="IPR000873">
    <property type="entry name" value="AMP-dep_synth/lig_dom"/>
</dbReference>
<protein>
    <recommendedName>
        <fullName evidence="5">Carrier domain-containing protein</fullName>
    </recommendedName>
</protein>
<dbReference type="AlphaFoldDB" id="A0A2D3VP81"/>
<dbReference type="InterPro" id="IPR009081">
    <property type="entry name" value="PP-bd_ACP"/>
</dbReference>
<dbReference type="GeneID" id="35604483"/>
<dbReference type="PROSITE" id="PS00455">
    <property type="entry name" value="AMP_BINDING"/>
    <property type="match status" value="1"/>
</dbReference>
<feature type="domain" description="Carrier" evidence="5">
    <location>
        <begin position="6"/>
        <end position="81"/>
    </location>
</feature>
<evidence type="ECO:0000256" key="4">
    <source>
        <dbReference type="ARBA" id="ARBA00029454"/>
    </source>
</evidence>
<keyword evidence="7" id="KW-1185">Reference proteome</keyword>
<dbReference type="Pfam" id="PF00501">
    <property type="entry name" value="AMP-binding"/>
    <property type="match status" value="1"/>
</dbReference>
<dbReference type="STRING" id="112498.A0A2D3VP81"/>
<dbReference type="SUPFAM" id="SSF52777">
    <property type="entry name" value="CoA-dependent acyltransferases"/>
    <property type="match status" value="2"/>
</dbReference>
<dbReference type="InterPro" id="IPR023213">
    <property type="entry name" value="CAT-like_dom_sf"/>
</dbReference>
<dbReference type="Proteomes" id="UP000225277">
    <property type="component" value="Unassembled WGS sequence"/>
</dbReference>
<dbReference type="PANTHER" id="PTHR45527:SF11">
    <property type="entry name" value="NONRIBOSOMAL PEPTIDE SYNTHETASE 5"/>
    <property type="match status" value="1"/>
</dbReference>
<dbReference type="Pfam" id="PF00668">
    <property type="entry name" value="Condensation"/>
    <property type="match status" value="1"/>
</dbReference>
<dbReference type="InterPro" id="IPR036736">
    <property type="entry name" value="ACP-like_sf"/>
</dbReference>
<dbReference type="GO" id="GO:0016874">
    <property type="term" value="F:ligase activity"/>
    <property type="evidence" value="ECO:0007669"/>
    <property type="project" value="UniProtKB-KW"/>
</dbReference>
<organism evidence="6 7">
    <name type="scientific">Ramularia collo-cygni</name>
    <dbReference type="NCBI Taxonomy" id="112498"/>
    <lineage>
        <taxon>Eukaryota</taxon>
        <taxon>Fungi</taxon>
        <taxon>Dikarya</taxon>
        <taxon>Ascomycota</taxon>
        <taxon>Pezizomycotina</taxon>
        <taxon>Dothideomycetes</taxon>
        <taxon>Dothideomycetidae</taxon>
        <taxon>Mycosphaerellales</taxon>
        <taxon>Mycosphaerellaceae</taxon>
        <taxon>Ramularia</taxon>
    </lineage>
</organism>
<keyword evidence="1" id="KW-0596">Phosphopantetheine</keyword>
<dbReference type="Gene3D" id="3.30.559.10">
    <property type="entry name" value="Chloramphenicol acetyltransferase-like domain"/>
    <property type="match status" value="1"/>
</dbReference>
<dbReference type="GO" id="GO:0031177">
    <property type="term" value="F:phosphopantetheine binding"/>
    <property type="evidence" value="ECO:0007669"/>
    <property type="project" value="TreeGrafter"/>
</dbReference>
<accession>A0A2D3VP81</accession>
<dbReference type="Pfam" id="PF00550">
    <property type="entry name" value="PP-binding"/>
    <property type="match status" value="1"/>
</dbReference>
<dbReference type="PANTHER" id="PTHR45527">
    <property type="entry name" value="NONRIBOSOMAL PEPTIDE SYNTHETASE"/>
    <property type="match status" value="1"/>
</dbReference>
<evidence type="ECO:0000256" key="1">
    <source>
        <dbReference type="ARBA" id="ARBA00022450"/>
    </source>
</evidence>